<proteinExistence type="predicted"/>
<accession>A0AAW2YWI1</accession>
<comment type="caution">
    <text evidence="2">The sequence shown here is derived from an EMBL/GenBank/DDBJ whole genome shotgun (WGS) entry which is preliminary data.</text>
</comment>
<dbReference type="EMBL" id="JAOPGA020000710">
    <property type="protein sequence ID" value="KAL0481004.1"/>
    <property type="molecule type" value="Genomic_DNA"/>
</dbReference>
<dbReference type="AlphaFoldDB" id="A0AAW2YWI1"/>
<protein>
    <submittedName>
        <fullName evidence="2">Uncharacterized protein</fullName>
    </submittedName>
</protein>
<sequence>MIVQADERVSDFVNTLGVTGKLEPVTPSTATSPTQPHPFENNQADHIDNDDDPGSTPGVLNVGSSVNYSIPTTQNKTYSYCTSVLNDRSLFTKTQLIERAAIVNSLIYVSLFYRFDHTNPSLLYLLQEWKNLRLQQLTLHPNWHDTLTEEVREALCPPTSVEALYKYIFQCADYDVTRENDNVLRPGLSHYDPSTMIGSYVYCRLQTLFRTPKYTIMVIELLTRLIRSTSTTPTNLSENYDPIMLRNSLHLVKLVLPQLYITPNASRTLQELMTVVQNFFLEPNPVGSLCQQVLTMCHKEQANRGILNRERFDLSVRYAKDSNGNVVEKRRKVHILFNGRSEYAHNLVDRFNINSGELNPDDVLNTKANLAINFFEQSNNKDIQAFAPVLEKDVCVAALCEKYRQIITSSPAELTEIHQELLRDPRNATQPKVVRKPSCAMPEVDFELIELPDEPDLSQARITRKVFPLSVIYDQLKILIEQARADYVPGPSDTIKLDVAIAGGSGTLQHFVHSVYVAHRENLLVPSQPDRPTVELQVYLIPLGQQNHLSNWLEKYDGWYSRHIHYPALSKINLVPQLKPTKRFIPIDPSMLQEEEEEEVTKGGRTKRNNTMTSQAGGSNSVNSGSGSREGSSGQGANNAEKSASHRKSVLIASPVKSVQKRRPVTGSQYKAPTKFLTPHRFMRTLLSDYAIDAQETLPVHIYNVQLLCNEVTSTPQGNNQASKIKGRRVVSFLSLCFCQRLDIGIYAEALQYQKDNKMEGLHLEDILQHKQFKYSGVQLNVSYVPMDPTGELNRSSEINEPTKTFQSISIRSTSRFGDKGSLVGPNQPWLEVFADENVAKQSNKKRVKLRECDMGTQYHVGSLTIESPSVAQFSVLMDGELYGPFHKVIINATDLSFPLKTFNKVEVY</sequence>
<dbReference type="Proteomes" id="UP001431209">
    <property type="component" value="Unassembled WGS sequence"/>
</dbReference>
<feature type="compositionally biased region" description="Low complexity" evidence="1">
    <location>
        <begin position="614"/>
        <end position="637"/>
    </location>
</feature>
<feature type="region of interest" description="Disordered" evidence="1">
    <location>
        <begin position="23"/>
        <end position="61"/>
    </location>
</feature>
<evidence type="ECO:0000256" key="1">
    <source>
        <dbReference type="SAM" id="MobiDB-lite"/>
    </source>
</evidence>
<keyword evidence="3" id="KW-1185">Reference proteome</keyword>
<evidence type="ECO:0000313" key="2">
    <source>
        <dbReference type="EMBL" id="KAL0481004.1"/>
    </source>
</evidence>
<organism evidence="2 3">
    <name type="scientific">Acrasis kona</name>
    <dbReference type="NCBI Taxonomy" id="1008807"/>
    <lineage>
        <taxon>Eukaryota</taxon>
        <taxon>Discoba</taxon>
        <taxon>Heterolobosea</taxon>
        <taxon>Tetramitia</taxon>
        <taxon>Eutetramitia</taxon>
        <taxon>Acrasidae</taxon>
        <taxon>Acrasis</taxon>
    </lineage>
</organism>
<gene>
    <name evidence="2" type="ORF">AKO1_013663</name>
</gene>
<feature type="region of interest" description="Disordered" evidence="1">
    <location>
        <begin position="586"/>
        <end position="665"/>
    </location>
</feature>
<name>A0AAW2YWI1_9EUKA</name>
<evidence type="ECO:0000313" key="3">
    <source>
        <dbReference type="Proteomes" id="UP001431209"/>
    </source>
</evidence>
<feature type="compositionally biased region" description="Polar residues" evidence="1">
    <location>
        <begin position="26"/>
        <end position="44"/>
    </location>
</feature>
<reference evidence="2 3" key="1">
    <citation type="submission" date="2024-03" db="EMBL/GenBank/DDBJ databases">
        <title>The Acrasis kona genome and developmental transcriptomes reveal deep origins of eukaryotic multicellular pathways.</title>
        <authorList>
            <person name="Sheikh S."/>
            <person name="Fu C.-J."/>
            <person name="Brown M.W."/>
            <person name="Baldauf S.L."/>
        </authorList>
    </citation>
    <scope>NUCLEOTIDE SEQUENCE [LARGE SCALE GENOMIC DNA]</scope>
    <source>
        <strain evidence="2 3">ATCC MYA-3509</strain>
    </source>
</reference>